<proteinExistence type="predicted"/>
<dbReference type="KEGG" id="jas:FJQ89_00970"/>
<dbReference type="AlphaFoldDB" id="A0A4Y6R845"/>
<dbReference type="Proteomes" id="UP000316665">
    <property type="component" value="Chromosome"/>
</dbReference>
<accession>A0A4Y6R845</accession>
<keyword evidence="2" id="KW-1185">Reference proteome</keyword>
<dbReference type="EMBL" id="CP041185">
    <property type="protein sequence ID" value="QDG69141.1"/>
    <property type="molecule type" value="Genomic_DNA"/>
</dbReference>
<gene>
    <name evidence="1" type="ORF">FJQ89_00970</name>
</gene>
<protein>
    <submittedName>
        <fullName evidence="1">Uncharacterized protein</fullName>
    </submittedName>
</protein>
<sequence>MAPHGVVVQGQKYGARGDAGIDGAVFVRVALASCSKSPSCASSARQASLAPWAFNSRAPAST</sequence>
<name>A0A4Y6R845_9BURK</name>
<organism evidence="1 2">
    <name type="scientific">Janthinobacterium tructae</name>
    <dbReference type="NCBI Taxonomy" id="2590869"/>
    <lineage>
        <taxon>Bacteria</taxon>
        <taxon>Pseudomonadati</taxon>
        <taxon>Pseudomonadota</taxon>
        <taxon>Betaproteobacteria</taxon>
        <taxon>Burkholderiales</taxon>
        <taxon>Oxalobacteraceae</taxon>
        <taxon>Janthinobacterium</taxon>
    </lineage>
</organism>
<reference evidence="1 2" key="1">
    <citation type="submission" date="2019-06" db="EMBL/GenBank/DDBJ databases">
        <title>Complete genome sequence of Janthinobacterium sp. SNU WT3 isolated from diseased rainbow trout.</title>
        <authorList>
            <person name="Oh W.T."/>
            <person name="Park S.C."/>
        </authorList>
    </citation>
    <scope>NUCLEOTIDE SEQUENCE [LARGE SCALE GENOMIC DNA]</scope>
    <source>
        <strain evidence="1 2">SNU WT3</strain>
    </source>
</reference>
<evidence type="ECO:0000313" key="1">
    <source>
        <dbReference type="EMBL" id="QDG69141.1"/>
    </source>
</evidence>
<evidence type="ECO:0000313" key="2">
    <source>
        <dbReference type="Proteomes" id="UP000316665"/>
    </source>
</evidence>